<feature type="region of interest" description="Disordered" evidence="1">
    <location>
        <begin position="48"/>
        <end position="141"/>
    </location>
</feature>
<protein>
    <submittedName>
        <fullName evidence="2">Uncharacterized protein</fullName>
    </submittedName>
</protein>
<feature type="compositionally biased region" description="Basic and acidic residues" evidence="1">
    <location>
        <begin position="89"/>
        <end position="99"/>
    </location>
</feature>
<evidence type="ECO:0000313" key="3">
    <source>
        <dbReference type="Proteomes" id="UP000765509"/>
    </source>
</evidence>
<keyword evidence="3" id="KW-1185">Reference proteome</keyword>
<evidence type="ECO:0000256" key="1">
    <source>
        <dbReference type="SAM" id="MobiDB-lite"/>
    </source>
</evidence>
<proteinExistence type="predicted"/>
<comment type="caution">
    <text evidence="2">The sequence shown here is derived from an EMBL/GenBank/DDBJ whole genome shotgun (WGS) entry which is preliminary data.</text>
</comment>
<organism evidence="2 3">
    <name type="scientific">Austropuccinia psidii MF-1</name>
    <dbReference type="NCBI Taxonomy" id="1389203"/>
    <lineage>
        <taxon>Eukaryota</taxon>
        <taxon>Fungi</taxon>
        <taxon>Dikarya</taxon>
        <taxon>Basidiomycota</taxon>
        <taxon>Pucciniomycotina</taxon>
        <taxon>Pucciniomycetes</taxon>
        <taxon>Pucciniales</taxon>
        <taxon>Sphaerophragmiaceae</taxon>
        <taxon>Austropuccinia</taxon>
    </lineage>
</organism>
<reference evidence="2" key="1">
    <citation type="submission" date="2021-03" db="EMBL/GenBank/DDBJ databases">
        <title>Draft genome sequence of rust myrtle Austropuccinia psidii MF-1, a brazilian biotype.</title>
        <authorList>
            <person name="Quecine M.C."/>
            <person name="Pachon D.M.R."/>
            <person name="Bonatelli M.L."/>
            <person name="Correr F.H."/>
            <person name="Franceschini L.M."/>
            <person name="Leite T.F."/>
            <person name="Margarido G.R.A."/>
            <person name="Almeida C.A."/>
            <person name="Ferrarezi J.A."/>
            <person name="Labate C.A."/>
        </authorList>
    </citation>
    <scope>NUCLEOTIDE SEQUENCE</scope>
    <source>
        <strain evidence="2">MF-1</strain>
    </source>
</reference>
<name>A0A9Q3PEV8_9BASI</name>
<accession>A0A9Q3PEV8</accession>
<evidence type="ECO:0000313" key="2">
    <source>
        <dbReference type="EMBL" id="MBW0558680.1"/>
    </source>
</evidence>
<dbReference type="AlphaFoldDB" id="A0A9Q3PEV8"/>
<dbReference type="Proteomes" id="UP000765509">
    <property type="component" value="Unassembled WGS sequence"/>
</dbReference>
<feature type="compositionally biased region" description="Pro residues" evidence="1">
    <location>
        <begin position="103"/>
        <end position="113"/>
    </location>
</feature>
<dbReference type="EMBL" id="AVOT02067013">
    <property type="protein sequence ID" value="MBW0558680.1"/>
    <property type="molecule type" value="Genomic_DNA"/>
</dbReference>
<gene>
    <name evidence="2" type="ORF">O181_098395</name>
</gene>
<sequence length="294" mass="32174">MISPVPSSIDLSTPPPMATSLLDWSKVIIQPMKDGDGKKTFKLGPIFTHGIQMPKTKPTKSPQQDSPIPRMPCEQTPRQPTPGLSATRWLEDLSREPSQHNEPPIPGPSPPSKPPEDVPTCEPEPEVAPKQSTEDPFARPATPRTIIIIDDTPIRSPLPDSATFPLCDPSLPSFPRGRFPGIYRLITNFDDSSSHCPQINQPNIVGASPLAPHYSFCGCNSSKWDEPGIPGGTKQPPLLGTGGLSKGGHHQDSLQISRKKNFFLLFNFVIHSLKLSPLWPPIFSSDMVDNHIRS</sequence>